<accession>A0A379LLB6</accession>
<dbReference type="InterPro" id="IPR025979">
    <property type="entry name" value="ChrR-like_cupin_dom"/>
</dbReference>
<dbReference type="AlphaFoldDB" id="A0A379LLB6"/>
<proteinExistence type="predicted"/>
<organism evidence="2 3">
    <name type="scientific">Psychrobacter phenylpyruvicus</name>
    <dbReference type="NCBI Taxonomy" id="29432"/>
    <lineage>
        <taxon>Bacteria</taxon>
        <taxon>Pseudomonadati</taxon>
        <taxon>Pseudomonadota</taxon>
        <taxon>Gammaproteobacteria</taxon>
        <taxon>Moraxellales</taxon>
        <taxon>Moraxellaceae</taxon>
        <taxon>Psychrobacter</taxon>
    </lineage>
</organism>
<reference evidence="2 3" key="1">
    <citation type="submission" date="2018-06" db="EMBL/GenBank/DDBJ databases">
        <authorList>
            <consortium name="Pathogen Informatics"/>
            <person name="Doyle S."/>
        </authorList>
    </citation>
    <scope>NUCLEOTIDE SEQUENCE [LARGE SCALE GENOMIC DNA]</scope>
    <source>
        <strain evidence="2 3">NCTC10526</strain>
    </source>
</reference>
<dbReference type="InterPro" id="IPR014710">
    <property type="entry name" value="RmlC-like_jellyroll"/>
</dbReference>
<feature type="domain" description="ChrR-like cupin" evidence="1">
    <location>
        <begin position="10"/>
        <end position="111"/>
    </location>
</feature>
<keyword evidence="3" id="KW-1185">Reference proteome</keyword>
<dbReference type="Proteomes" id="UP000254123">
    <property type="component" value="Unassembled WGS sequence"/>
</dbReference>
<dbReference type="SUPFAM" id="SSF51182">
    <property type="entry name" value="RmlC-like cupins"/>
    <property type="match status" value="2"/>
</dbReference>
<dbReference type="RefSeq" id="WP_028859905.1">
    <property type="nucleotide sequence ID" value="NZ_CAJHAQ010000001.1"/>
</dbReference>
<evidence type="ECO:0000259" key="1">
    <source>
        <dbReference type="Pfam" id="PF12973"/>
    </source>
</evidence>
<protein>
    <submittedName>
        <fullName evidence="2">Anti-sigma factor, putative, ChrR family</fullName>
    </submittedName>
</protein>
<dbReference type="InterPro" id="IPR011051">
    <property type="entry name" value="RmlC_Cupin_sf"/>
</dbReference>
<dbReference type="Pfam" id="PF12973">
    <property type="entry name" value="Cupin_7"/>
    <property type="match status" value="1"/>
</dbReference>
<dbReference type="EMBL" id="UGVC01000001">
    <property type="protein sequence ID" value="SUD90687.1"/>
    <property type="molecule type" value="Genomic_DNA"/>
</dbReference>
<evidence type="ECO:0000313" key="3">
    <source>
        <dbReference type="Proteomes" id="UP000254123"/>
    </source>
</evidence>
<evidence type="ECO:0000313" key="2">
    <source>
        <dbReference type="EMBL" id="SUD90687.1"/>
    </source>
</evidence>
<dbReference type="Gene3D" id="2.60.120.10">
    <property type="entry name" value="Jelly Rolls"/>
    <property type="match status" value="1"/>
</dbReference>
<name>A0A379LLB6_9GAMM</name>
<dbReference type="CDD" id="cd20303">
    <property type="entry name" value="cupin_ChrR_1"/>
    <property type="match status" value="1"/>
</dbReference>
<dbReference type="STRING" id="1123034.GCA_000685805_02482"/>
<gene>
    <name evidence="2" type="ORF">NCTC10526_01029</name>
</gene>
<sequence length="241" mass="26435">MLINADFLQPASIRAEQHQWVESPQGGVKRMMLDRIGAEKARATSLVRYAPQSYFPHHQHPGGEEILVLEGTFSADDTHYPAGWYLRNPPGSGHQPYSDEGALIFVKLRQMPESETRYVATNTNDASHWQTLEGREVCKLFSDDYEQVSLQRIKAGEPIFVEDRFVDGVANGDHAAVTSGGAEILVIDGMLLDAETQYQPQSWIRLPAGGNLGSDCNLIAGESGATIYIKTGHLLNVIGAA</sequence>